<feature type="region of interest" description="Disordered" evidence="3">
    <location>
        <begin position="1676"/>
        <end position="1698"/>
    </location>
</feature>
<dbReference type="PANTHER" id="PTHR47102:SF2">
    <property type="entry name" value="PROTEIN BNI1"/>
    <property type="match status" value="1"/>
</dbReference>
<dbReference type="Proteomes" id="UP000030653">
    <property type="component" value="Unassembled WGS sequence"/>
</dbReference>
<accession>M5G675</accession>
<feature type="compositionally biased region" description="Polar residues" evidence="3">
    <location>
        <begin position="1676"/>
        <end position="1691"/>
    </location>
</feature>
<keyword evidence="2" id="KW-0175">Coiled coil</keyword>
<dbReference type="EMBL" id="JH795856">
    <property type="protein sequence ID" value="EJU05761.1"/>
    <property type="molecule type" value="Genomic_DNA"/>
</dbReference>
<feature type="compositionally biased region" description="Low complexity" evidence="3">
    <location>
        <begin position="1099"/>
        <end position="1112"/>
    </location>
</feature>
<dbReference type="SMART" id="SM00498">
    <property type="entry name" value="FH2"/>
    <property type="match status" value="1"/>
</dbReference>
<dbReference type="PROSITE" id="PS51232">
    <property type="entry name" value="GBD_FH3"/>
    <property type="match status" value="1"/>
</dbReference>
<name>M5G675_DACPD</name>
<evidence type="ECO:0000259" key="6">
    <source>
        <dbReference type="PROSITE" id="PS51444"/>
    </source>
</evidence>
<dbReference type="InterPro" id="IPR011989">
    <property type="entry name" value="ARM-like"/>
</dbReference>
<feature type="compositionally biased region" description="Pro residues" evidence="3">
    <location>
        <begin position="1056"/>
        <end position="1084"/>
    </location>
</feature>
<dbReference type="GO" id="GO:0032153">
    <property type="term" value="C:cell division site"/>
    <property type="evidence" value="ECO:0007669"/>
    <property type="project" value="UniProtKB-ARBA"/>
</dbReference>
<dbReference type="Gene3D" id="1.20.58.2220">
    <property type="entry name" value="Formin, FH2 domain"/>
    <property type="match status" value="1"/>
</dbReference>
<feature type="compositionally biased region" description="Polar residues" evidence="3">
    <location>
        <begin position="179"/>
        <end position="191"/>
    </location>
</feature>
<evidence type="ECO:0000256" key="2">
    <source>
        <dbReference type="SAM" id="Coils"/>
    </source>
</evidence>
<dbReference type="Gene3D" id="6.10.30.50">
    <property type="match status" value="1"/>
</dbReference>
<dbReference type="InterPro" id="IPR016024">
    <property type="entry name" value="ARM-type_fold"/>
</dbReference>
<dbReference type="Pfam" id="PF02181">
    <property type="entry name" value="FH2"/>
    <property type="match status" value="1"/>
</dbReference>
<dbReference type="HOGENOM" id="CLU_000718_1_0_1"/>
<dbReference type="GO" id="GO:1903475">
    <property type="term" value="P:mitotic actomyosin contractile ring assembly"/>
    <property type="evidence" value="ECO:0007669"/>
    <property type="project" value="TreeGrafter"/>
</dbReference>
<dbReference type="Gene3D" id="1.10.238.150">
    <property type="entry name" value="Formin, FH3 diaphanous domain"/>
    <property type="match status" value="1"/>
</dbReference>
<dbReference type="Gene3D" id="1.20.58.630">
    <property type="match status" value="1"/>
</dbReference>
<dbReference type="GO" id="GO:0005938">
    <property type="term" value="C:cell cortex"/>
    <property type="evidence" value="ECO:0007669"/>
    <property type="project" value="UniProtKB-ARBA"/>
</dbReference>
<feature type="region of interest" description="Disordered" evidence="3">
    <location>
        <begin position="1"/>
        <end position="227"/>
    </location>
</feature>
<proteinExistence type="inferred from homology"/>
<evidence type="ECO:0000313" key="8">
    <source>
        <dbReference type="Proteomes" id="UP000030653"/>
    </source>
</evidence>
<dbReference type="SUPFAM" id="SSF48371">
    <property type="entry name" value="ARM repeat"/>
    <property type="match status" value="1"/>
</dbReference>
<sequence length="1717" mass="190409">MDTLFNRTRSKASSRASRPQLDLDSFGASDSDLRALPYDRTTLTRPPPFSGAQPARQNGQNGQNLLISAPNTNPGLTMNGTDLNINAYRDRQKERAAQRDQRRDNASNESVLYSLDEESSSLQSYSRASGTQTSLPIFSPASPAASTPQLPPISAQSDFNPSFPPSSASTARDGRFTPRLSTSTVNTLASDRSSRMPAPSTYSASESNTSFSRSRGAPSMMSLPQTPPVSSTAFYFPRPSPKTLQVMFEPLAEARDIPHVEMLNDDQKYQLIMSDARQKWEAAKHRSTRIEPSSTFTGNAGISGVGSMGGVDGKDAPEYYLKRMIDGKANVKDLTSLGVSLRTSTVDWVDTFVRAQGMPALCKVLTSIHVKNNPRPEDHLLELEILKCFKTLLNRHGTLETAVPRRGTIFTPLISSVCSPHLPSRKMATELLAFFIEYKDVDAWKVVVPALDNIEISPLQASKETQSGDAGLEGRFGRWFRTVENTLEGRGRMGTMVGATEEVRRGAGMDPALNDYAQMTFISIEGLIRKQPSADTRINLRSQMELAGLRRLLELFERMAAENGANSSTWSKLRNRLKNFNDLWETDERAVMEEYDRTVMKDMQQPEDVFKGILLKLGDTKSREYFELLMKNLLLLRREGEDRDKCFQIFAEFIASFVLEGRQPGGEMSFGDRFGASVTQLIARFGDQERLQKAEEGERFWRKKAGEEEAKGKALEAELEMGDAGLVGRLKADLKDMEQKLEKSRALTAALQQRMDIMAEEHRRLVASLERDIRELFRMLREARGGSLDTVLEEAKSARRQELVERVAAQMQRDDTIEILEGRRGKKKRASKAVVGSVDESESGEEPERVGAARRREQAKKGKRPSWAVHSRGLSLGGRTSQFMDADEERGMLEEQMLDEDARRRDPDATLRRAAAQRHTRVQGASEGEQLDSPFTPQTLLPPCRLRNGGAVSFDGDDSELGTIRESETDLSRISGDTQPTSLGSFSLDASATDSKDGKSLRLLRVKNTAVRGNSFSEQLANRLASMGKDPDDGSSPAEGPSSAVVGPNQGEPPQAQSPPPPPPPPPPPGGRGSPIPPPPPPGVPMTSALQAAIASRATSSRDTPGSTDPSSPTMPSPPPPPNPSRASGLNAHIIHLSGALTRKDIPISSTTRMKQLQWDKLPQQVVSKTLWGSAPQREAEREKEWVEKLLEDGVWKEMEEDFKAKQLVINLMAKQKRAELKSVLDTQTKKAVEIMIQRVKTLAPEEIALKILQYDQDLCTETFLGELKRVLPSPEQVGKLNVYRNSNPEELAELHPADRLMVQLIKIDRLAPRIEGMLYQSRFEERFTLIEDGATKLHDAGESLQRAAKFKELLSLILLIGNYMNGTGIKGGAYGFRVSSINKLVDTKSVNSTTLLHFLEKTVSRHFPDMEEFLDELAKPADAYRVNLQDIRKGLGELREGLTAIRQELTEFFSDVDALPPEDRWAKKMWRFVGEAGARLADLVDDVTLADTTLTEVLRFYGEDEKNMTSYEFYGIFKTFVTSYKKCKAENQATEADRAALERRKLAVQQARQARQQANEAIEDESADTTVLDSLLEKLRNGDTISRKSRRRQQSDQKQYDPPLSPTFEGASDGDAVELASNMLAQLKQDGFTPSTPISARPERASRRSRLRTKTNSTNGSIDAGYAGLLETAMSGLSDSRPNSRMQTLSEDGDYGLFSDEESTRAAVRGFMSDAD</sequence>
<dbReference type="InterPro" id="IPR010473">
    <property type="entry name" value="GTPase-bd"/>
</dbReference>
<feature type="domain" description="FH2" evidence="6">
    <location>
        <begin position="1144"/>
        <end position="1551"/>
    </location>
</feature>
<feature type="region of interest" description="Disordered" evidence="3">
    <location>
        <begin position="1583"/>
        <end position="1614"/>
    </location>
</feature>
<feature type="compositionally biased region" description="Basic and acidic residues" evidence="3">
    <location>
        <begin position="846"/>
        <end position="860"/>
    </location>
</feature>
<feature type="compositionally biased region" description="Basic and acidic residues" evidence="3">
    <location>
        <begin position="88"/>
        <end position="106"/>
    </location>
</feature>
<dbReference type="GeneID" id="63690759"/>
<feature type="region of interest" description="Disordered" evidence="3">
    <location>
        <begin position="1628"/>
        <end position="1664"/>
    </location>
</feature>
<dbReference type="OMA" id="NHYWKAR"/>
<feature type="compositionally biased region" description="Polar residues" evidence="3">
    <location>
        <begin position="144"/>
        <end position="170"/>
    </location>
</feature>
<dbReference type="GO" id="GO:0015629">
    <property type="term" value="C:actin cytoskeleton"/>
    <property type="evidence" value="ECO:0007669"/>
    <property type="project" value="UniProtKB-ARBA"/>
</dbReference>
<dbReference type="InterPro" id="IPR051661">
    <property type="entry name" value="Actin_filament_regulator"/>
</dbReference>
<dbReference type="InterPro" id="IPR010472">
    <property type="entry name" value="FH3_dom"/>
</dbReference>
<feature type="compositionally biased region" description="Polar residues" evidence="3">
    <location>
        <begin position="1011"/>
        <end position="1020"/>
    </location>
</feature>
<dbReference type="InterPro" id="IPR014768">
    <property type="entry name" value="GBD/FH3_dom"/>
</dbReference>
<feature type="coiled-coil region" evidence="2">
    <location>
        <begin position="1525"/>
        <end position="1569"/>
    </location>
</feature>
<feature type="region of interest" description="Disordered" evidence="3">
    <location>
        <begin position="823"/>
        <end position="881"/>
    </location>
</feature>
<dbReference type="Pfam" id="PF06367">
    <property type="entry name" value="Drf_FH3"/>
    <property type="match status" value="1"/>
</dbReference>
<protein>
    <recommendedName>
        <fullName evidence="9">FH2-domain-containing protein</fullName>
    </recommendedName>
</protein>
<dbReference type="GO" id="GO:0043332">
    <property type="term" value="C:mating projection tip"/>
    <property type="evidence" value="ECO:0007669"/>
    <property type="project" value="TreeGrafter"/>
</dbReference>
<evidence type="ECO:0000256" key="3">
    <source>
        <dbReference type="SAM" id="MobiDB-lite"/>
    </source>
</evidence>
<comment type="similarity">
    <text evidence="1">Belongs to the formin homology family. BNI1 subfamily.</text>
</comment>
<gene>
    <name evidence="7" type="ORF">DACRYDRAFT_62419</name>
</gene>
<feature type="compositionally biased region" description="Polar residues" evidence="3">
    <location>
        <begin position="55"/>
        <end position="84"/>
    </location>
</feature>
<keyword evidence="8" id="KW-1185">Reference proteome</keyword>
<feature type="region of interest" description="Disordered" evidence="3">
    <location>
        <begin position="912"/>
        <end position="1129"/>
    </location>
</feature>
<evidence type="ECO:0000259" key="5">
    <source>
        <dbReference type="PROSITE" id="PS51232"/>
    </source>
</evidence>
<feature type="domain" description="DAD" evidence="4">
    <location>
        <begin position="1565"/>
        <end position="1594"/>
    </location>
</feature>
<evidence type="ECO:0000259" key="4">
    <source>
        <dbReference type="PROSITE" id="PS51231"/>
    </source>
</evidence>
<dbReference type="RefSeq" id="XP_040632655.1">
    <property type="nucleotide sequence ID" value="XM_040775697.1"/>
</dbReference>
<evidence type="ECO:0000256" key="1">
    <source>
        <dbReference type="ARBA" id="ARBA00037935"/>
    </source>
</evidence>
<dbReference type="GO" id="GO:0031267">
    <property type="term" value="F:small GTPase binding"/>
    <property type="evidence" value="ECO:0007669"/>
    <property type="project" value="InterPro"/>
</dbReference>
<reference evidence="7 8" key="1">
    <citation type="journal article" date="2012" name="Science">
        <title>The Paleozoic origin of enzymatic lignin decomposition reconstructed from 31 fungal genomes.</title>
        <authorList>
            <person name="Floudas D."/>
            <person name="Binder M."/>
            <person name="Riley R."/>
            <person name="Barry K."/>
            <person name="Blanchette R.A."/>
            <person name="Henrissat B."/>
            <person name="Martinez A.T."/>
            <person name="Otillar R."/>
            <person name="Spatafora J.W."/>
            <person name="Yadav J.S."/>
            <person name="Aerts A."/>
            <person name="Benoit I."/>
            <person name="Boyd A."/>
            <person name="Carlson A."/>
            <person name="Copeland A."/>
            <person name="Coutinho P.M."/>
            <person name="de Vries R.P."/>
            <person name="Ferreira P."/>
            <person name="Findley K."/>
            <person name="Foster B."/>
            <person name="Gaskell J."/>
            <person name="Glotzer D."/>
            <person name="Gorecki P."/>
            <person name="Heitman J."/>
            <person name="Hesse C."/>
            <person name="Hori C."/>
            <person name="Igarashi K."/>
            <person name="Jurgens J.A."/>
            <person name="Kallen N."/>
            <person name="Kersten P."/>
            <person name="Kohler A."/>
            <person name="Kuees U."/>
            <person name="Kumar T.K.A."/>
            <person name="Kuo A."/>
            <person name="LaButti K."/>
            <person name="Larrondo L.F."/>
            <person name="Lindquist E."/>
            <person name="Ling A."/>
            <person name="Lombard V."/>
            <person name="Lucas S."/>
            <person name="Lundell T."/>
            <person name="Martin R."/>
            <person name="McLaughlin D.J."/>
            <person name="Morgenstern I."/>
            <person name="Morin E."/>
            <person name="Murat C."/>
            <person name="Nagy L.G."/>
            <person name="Nolan M."/>
            <person name="Ohm R.A."/>
            <person name="Patyshakuliyeva A."/>
            <person name="Rokas A."/>
            <person name="Ruiz-Duenas F.J."/>
            <person name="Sabat G."/>
            <person name="Salamov A."/>
            <person name="Samejima M."/>
            <person name="Schmutz J."/>
            <person name="Slot J.C."/>
            <person name="St John F."/>
            <person name="Stenlid J."/>
            <person name="Sun H."/>
            <person name="Sun S."/>
            <person name="Syed K."/>
            <person name="Tsang A."/>
            <person name="Wiebenga A."/>
            <person name="Young D."/>
            <person name="Pisabarro A."/>
            <person name="Eastwood D.C."/>
            <person name="Martin F."/>
            <person name="Cullen D."/>
            <person name="Grigoriev I.V."/>
            <person name="Hibbett D.S."/>
        </authorList>
    </citation>
    <scope>NUCLEOTIDE SEQUENCE [LARGE SCALE GENOMIC DNA]</scope>
    <source>
        <strain evidence="7 8">DJM-731 SS1</strain>
    </source>
</reference>
<dbReference type="Pfam" id="PF06371">
    <property type="entry name" value="Drf_GBD"/>
    <property type="match status" value="1"/>
</dbReference>
<dbReference type="SMART" id="SM01139">
    <property type="entry name" value="Drf_FH3"/>
    <property type="match status" value="1"/>
</dbReference>
<dbReference type="InterPro" id="IPR014767">
    <property type="entry name" value="DAD_dom"/>
</dbReference>
<dbReference type="PANTHER" id="PTHR47102">
    <property type="entry name" value="PROTEIN BNI1"/>
    <property type="match status" value="1"/>
</dbReference>
<dbReference type="PROSITE" id="PS51231">
    <property type="entry name" value="DAD"/>
    <property type="match status" value="1"/>
</dbReference>
<evidence type="ECO:0000313" key="7">
    <source>
        <dbReference type="EMBL" id="EJU05761.1"/>
    </source>
</evidence>
<dbReference type="Gene3D" id="1.25.10.10">
    <property type="entry name" value="Leucine-rich Repeat Variant"/>
    <property type="match status" value="1"/>
</dbReference>
<dbReference type="InterPro" id="IPR042201">
    <property type="entry name" value="FH2_Formin_sf"/>
</dbReference>
<dbReference type="PROSITE" id="PS51444">
    <property type="entry name" value="FH2"/>
    <property type="match status" value="1"/>
</dbReference>
<dbReference type="STRING" id="1858805.M5G675"/>
<feature type="domain" description="GBD/FH3" evidence="5">
    <location>
        <begin position="236"/>
        <end position="665"/>
    </location>
</feature>
<dbReference type="InterPro" id="IPR015425">
    <property type="entry name" value="FH2_Formin"/>
</dbReference>
<dbReference type="SMART" id="SM01140">
    <property type="entry name" value="Drf_GBD"/>
    <property type="match status" value="1"/>
</dbReference>
<dbReference type="SUPFAM" id="SSF101447">
    <property type="entry name" value="Formin homology 2 domain (FH2 domain)"/>
    <property type="match status" value="1"/>
</dbReference>
<feature type="compositionally biased region" description="Pro residues" evidence="3">
    <location>
        <begin position="1113"/>
        <end position="1124"/>
    </location>
</feature>
<feature type="compositionally biased region" description="Polar residues" evidence="3">
    <location>
        <begin position="975"/>
        <end position="993"/>
    </location>
</feature>
<feature type="compositionally biased region" description="Polar residues" evidence="3">
    <location>
        <begin position="120"/>
        <end position="136"/>
    </location>
</feature>
<feature type="coiled-coil region" evidence="2">
    <location>
        <begin position="727"/>
        <end position="779"/>
    </location>
</feature>
<dbReference type="GO" id="GO:0051017">
    <property type="term" value="P:actin filament bundle assembly"/>
    <property type="evidence" value="ECO:0007669"/>
    <property type="project" value="TreeGrafter"/>
</dbReference>
<feature type="compositionally biased region" description="Polar residues" evidence="3">
    <location>
        <begin position="200"/>
        <end position="213"/>
    </location>
</feature>
<organism evidence="7 8">
    <name type="scientific">Dacryopinax primogenitus (strain DJM 731)</name>
    <name type="common">Brown rot fungus</name>
    <dbReference type="NCBI Taxonomy" id="1858805"/>
    <lineage>
        <taxon>Eukaryota</taxon>
        <taxon>Fungi</taxon>
        <taxon>Dikarya</taxon>
        <taxon>Basidiomycota</taxon>
        <taxon>Agaricomycotina</taxon>
        <taxon>Dacrymycetes</taxon>
        <taxon>Dacrymycetales</taxon>
        <taxon>Dacrymycetaceae</taxon>
        <taxon>Dacryopinax</taxon>
    </lineage>
</organism>
<evidence type="ECO:0008006" key="9">
    <source>
        <dbReference type="Google" id="ProtNLM"/>
    </source>
</evidence>
<dbReference type="GO" id="GO:0003779">
    <property type="term" value="F:actin binding"/>
    <property type="evidence" value="ECO:0007669"/>
    <property type="project" value="InterPro"/>
</dbReference>
<dbReference type="OrthoDB" id="1104827at2759"/>
<dbReference type="GO" id="GO:0051016">
    <property type="term" value="P:barbed-end actin filament capping"/>
    <property type="evidence" value="ECO:0007669"/>
    <property type="project" value="TreeGrafter"/>
</dbReference>